<dbReference type="Proteomes" id="UP000718451">
    <property type="component" value="Unassembled WGS sequence"/>
</dbReference>
<dbReference type="EMBL" id="JAAWWL010000002">
    <property type="protein sequence ID" value="NKI33238.1"/>
    <property type="molecule type" value="Genomic_DNA"/>
</dbReference>
<evidence type="ECO:0000256" key="1">
    <source>
        <dbReference type="SAM" id="SignalP"/>
    </source>
</evidence>
<sequence>MKKILVAAAFFTFCFINAQTSGQLANNQMSAGGANNDAVSYLLGDIKSGNEKRKIEENDIQGSAYTSETFLPGKLYYKDKLEGDVFYRYNAYMEEIEIKNVDFPGAPVRGLQRDKNIRVLTPEGKSLSFETFIDKKGLTQNGYLQELSRGKYTLYKRSDVKYTQPMKSQNSFVPAQPARFSKFVEYYIQLEGRNRIDELELKKSKLLKLVAESDREALKAHMKERRLSVKNENDILSILVFLNK</sequence>
<reference evidence="2 3" key="1">
    <citation type="submission" date="2020-04" db="EMBL/GenBank/DDBJ databases">
        <authorList>
            <person name="Yoon J."/>
        </authorList>
    </citation>
    <scope>NUCLEOTIDE SEQUENCE [LARGE SCALE GENOMIC DNA]</scope>
    <source>
        <strain evidence="2 3">DJ-13</strain>
    </source>
</reference>
<organism evidence="2 3">
    <name type="scientific">Croceivirga thetidis</name>
    <dbReference type="NCBI Taxonomy" id="2721623"/>
    <lineage>
        <taxon>Bacteria</taxon>
        <taxon>Pseudomonadati</taxon>
        <taxon>Bacteroidota</taxon>
        <taxon>Flavobacteriia</taxon>
        <taxon>Flavobacteriales</taxon>
        <taxon>Flavobacteriaceae</taxon>
        <taxon>Croceivirga</taxon>
    </lineage>
</organism>
<dbReference type="RefSeq" id="WP_168553378.1">
    <property type="nucleotide sequence ID" value="NZ_JAAWWL010000002.1"/>
</dbReference>
<keyword evidence="1" id="KW-0732">Signal</keyword>
<name>A0ABX1GTH9_9FLAO</name>
<feature type="signal peptide" evidence="1">
    <location>
        <begin position="1"/>
        <end position="18"/>
    </location>
</feature>
<comment type="caution">
    <text evidence="2">The sequence shown here is derived from an EMBL/GenBank/DDBJ whole genome shotgun (WGS) entry which is preliminary data.</text>
</comment>
<proteinExistence type="predicted"/>
<keyword evidence="3" id="KW-1185">Reference proteome</keyword>
<evidence type="ECO:0000313" key="2">
    <source>
        <dbReference type="EMBL" id="NKI33238.1"/>
    </source>
</evidence>
<accession>A0ABX1GTH9</accession>
<protein>
    <submittedName>
        <fullName evidence="2">Uncharacterized protein</fullName>
    </submittedName>
</protein>
<evidence type="ECO:0000313" key="3">
    <source>
        <dbReference type="Proteomes" id="UP000718451"/>
    </source>
</evidence>
<gene>
    <name evidence="2" type="ORF">HCU67_14875</name>
</gene>
<feature type="chain" id="PRO_5047111463" evidence="1">
    <location>
        <begin position="19"/>
        <end position="244"/>
    </location>
</feature>